<dbReference type="CDD" id="cd07438">
    <property type="entry name" value="PHP_HisPPase_AMP"/>
    <property type="match status" value="1"/>
</dbReference>
<sequence>MYFADLHVHTNVSDCSMSAENILKKAKKSGITHIAFTDHDTTQCAFEHQRLAAEFGIQAIPAVEMSAYDYEGKRKVHILGYGYKTTEHIEAIGSETLRKRHENCLRQIHILNNIGYQVPVEEVQKMAGDCIYKQHILDYLLKTGQSKSLFGDIYRNIFKNGGPCDFDITYPNAAEVVEAIKKDGGKAVLAHPGQQKNFDIIPLLVQSGLDGIEWNHPSNKDEDKKKVEAYAREYGLFLTGGSDFHGQYENGGAGLGEYPAHGESICLFVNN</sequence>
<dbReference type="Gene3D" id="3.20.20.140">
    <property type="entry name" value="Metal-dependent hydrolases"/>
    <property type="match status" value="1"/>
</dbReference>
<feature type="domain" description="Polymerase/histidinol phosphatase N-terminal" evidence="1">
    <location>
        <begin position="4"/>
        <end position="69"/>
    </location>
</feature>
<keyword evidence="3" id="KW-1185">Reference proteome</keyword>
<gene>
    <name evidence="2" type="ORF">OCV47_09535</name>
</gene>
<dbReference type="Proteomes" id="UP001652338">
    <property type="component" value="Unassembled WGS sequence"/>
</dbReference>
<dbReference type="EMBL" id="JAOQKE010000011">
    <property type="protein sequence ID" value="MCU6725589.1"/>
    <property type="molecule type" value="Genomic_DNA"/>
</dbReference>
<dbReference type="PANTHER" id="PTHR42924">
    <property type="entry name" value="EXONUCLEASE"/>
    <property type="match status" value="1"/>
</dbReference>
<dbReference type="InterPro" id="IPR003141">
    <property type="entry name" value="Pol/His_phosphatase_N"/>
</dbReference>
<evidence type="ECO:0000313" key="2">
    <source>
        <dbReference type="EMBL" id="MCU6725589.1"/>
    </source>
</evidence>
<dbReference type="SUPFAM" id="SSF89550">
    <property type="entry name" value="PHP domain-like"/>
    <property type="match status" value="1"/>
</dbReference>
<dbReference type="InterPro" id="IPR004013">
    <property type="entry name" value="PHP_dom"/>
</dbReference>
<evidence type="ECO:0000313" key="3">
    <source>
        <dbReference type="Proteomes" id="UP001652338"/>
    </source>
</evidence>
<evidence type="ECO:0000259" key="1">
    <source>
        <dbReference type="SMART" id="SM00481"/>
    </source>
</evidence>
<dbReference type="Pfam" id="PF02811">
    <property type="entry name" value="PHP"/>
    <property type="match status" value="1"/>
</dbReference>
<dbReference type="RefSeq" id="WP_262654853.1">
    <property type="nucleotide sequence ID" value="NZ_JAOQKE010000011.1"/>
</dbReference>
<comment type="caution">
    <text evidence="2">The sequence shown here is derived from an EMBL/GenBank/DDBJ whole genome shotgun (WGS) entry which is preliminary data.</text>
</comment>
<dbReference type="InterPro" id="IPR016195">
    <property type="entry name" value="Pol/histidinol_Pase-like"/>
</dbReference>
<organism evidence="2 3">
    <name type="scientific">Muricoprocola aceti</name>
    <dbReference type="NCBI Taxonomy" id="2981772"/>
    <lineage>
        <taxon>Bacteria</taxon>
        <taxon>Bacillati</taxon>
        <taxon>Bacillota</taxon>
        <taxon>Clostridia</taxon>
        <taxon>Lachnospirales</taxon>
        <taxon>Lachnospiraceae</taxon>
        <taxon>Muricoprocola</taxon>
    </lineage>
</organism>
<dbReference type="Gene3D" id="1.10.150.650">
    <property type="match status" value="1"/>
</dbReference>
<dbReference type="InterPro" id="IPR052018">
    <property type="entry name" value="PHP_domain"/>
</dbReference>
<name>A0ABT2SM56_9FIRM</name>
<dbReference type="PANTHER" id="PTHR42924:SF3">
    <property type="entry name" value="POLYMERASE_HISTIDINOL PHOSPHATASE N-TERMINAL DOMAIN-CONTAINING PROTEIN"/>
    <property type="match status" value="1"/>
</dbReference>
<accession>A0ABT2SM56</accession>
<proteinExistence type="predicted"/>
<dbReference type="SMART" id="SM00481">
    <property type="entry name" value="POLIIIAc"/>
    <property type="match status" value="1"/>
</dbReference>
<reference evidence="2 3" key="1">
    <citation type="journal article" date="2021" name="ISME Commun">
        <title>Automated analysis of genomic sequences facilitates high-throughput and comprehensive description of bacteria.</title>
        <authorList>
            <person name="Hitch T.C.A."/>
        </authorList>
    </citation>
    <scope>NUCLEOTIDE SEQUENCE [LARGE SCALE GENOMIC DNA]</scope>
    <source>
        <strain evidence="2 3">Sanger_29</strain>
    </source>
</reference>
<protein>
    <submittedName>
        <fullName evidence="2">PHP domain-containing protein</fullName>
    </submittedName>
</protein>